<dbReference type="PANTHER" id="PTHR37164:SF1">
    <property type="entry name" value="BACTERIOHEMERYTHRIN"/>
    <property type="match status" value="1"/>
</dbReference>
<comment type="similarity">
    <text evidence="1">Belongs to the hemerythrin family.</text>
</comment>
<dbReference type="InterPro" id="IPR012312">
    <property type="entry name" value="Hemerythrin-like"/>
</dbReference>
<evidence type="ECO:0000256" key="1">
    <source>
        <dbReference type="ARBA" id="ARBA00010587"/>
    </source>
</evidence>
<name>A0A1F6G581_9PROT</name>
<dbReference type="PANTHER" id="PTHR37164">
    <property type="entry name" value="BACTERIOHEMERYTHRIN"/>
    <property type="match status" value="1"/>
</dbReference>
<reference evidence="5 6" key="1">
    <citation type="journal article" date="2016" name="Nat. Commun.">
        <title>Thousands of microbial genomes shed light on interconnected biogeochemical processes in an aquifer system.</title>
        <authorList>
            <person name="Anantharaman K."/>
            <person name="Brown C.T."/>
            <person name="Hug L.A."/>
            <person name="Sharon I."/>
            <person name="Castelle C.J."/>
            <person name="Probst A.J."/>
            <person name="Thomas B.C."/>
            <person name="Singh A."/>
            <person name="Wilkins M.J."/>
            <person name="Karaoz U."/>
            <person name="Brodie E.L."/>
            <person name="Williams K.H."/>
            <person name="Hubbard S.S."/>
            <person name="Banfield J.F."/>
        </authorList>
    </citation>
    <scope>NUCLEOTIDE SEQUENCE [LARGE SCALE GENOMIC DNA]</scope>
</reference>
<dbReference type="CDD" id="cd12107">
    <property type="entry name" value="Hemerythrin"/>
    <property type="match status" value="1"/>
</dbReference>
<evidence type="ECO:0000256" key="3">
    <source>
        <dbReference type="ARBA" id="ARBA00023004"/>
    </source>
</evidence>
<keyword evidence="3" id="KW-0408">Iron</keyword>
<protein>
    <recommendedName>
        <fullName evidence="4">Hemerythrin-like domain-containing protein</fullName>
    </recommendedName>
</protein>
<dbReference type="InterPro" id="IPR035938">
    <property type="entry name" value="Hemerythrin-like_sf"/>
</dbReference>
<keyword evidence="2" id="KW-0479">Metal-binding</keyword>
<evidence type="ECO:0000259" key="4">
    <source>
        <dbReference type="Pfam" id="PF01814"/>
    </source>
</evidence>
<dbReference type="STRING" id="1817772.A2527_13530"/>
<dbReference type="AlphaFoldDB" id="A0A1F6G581"/>
<evidence type="ECO:0000256" key="2">
    <source>
        <dbReference type="ARBA" id="ARBA00022723"/>
    </source>
</evidence>
<dbReference type="GO" id="GO:0046872">
    <property type="term" value="F:metal ion binding"/>
    <property type="evidence" value="ECO:0007669"/>
    <property type="project" value="UniProtKB-KW"/>
</dbReference>
<dbReference type="Pfam" id="PF01814">
    <property type="entry name" value="Hemerythrin"/>
    <property type="match status" value="1"/>
</dbReference>
<dbReference type="Gene3D" id="1.20.120.50">
    <property type="entry name" value="Hemerythrin-like"/>
    <property type="match status" value="1"/>
</dbReference>
<organism evidence="5 6">
    <name type="scientific">Candidatus Lambdaproteobacteria bacterium RIFOXYD2_FULL_50_16</name>
    <dbReference type="NCBI Taxonomy" id="1817772"/>
    <lineage>
        <taxon>Bacteria</taxon>
        <taxon>Pseudomonadati</taxon>
        <taxon>Pseudomonadota</taxon>
        <taxon>Candidatus Lambdaproteobacteria</taxon>
    </lineage>
</organism>
<dbReference type="InterPro" id="IPR050669">
    <property type="entry name" value="Hemerythrin"/>
</dbReference>
<dbReference type="Proteomes" id="UP000178449">
    <property type="component" value="Unassembled WGS sequence"/>
</dbReference>
<evidence type="ECO:0000313" key="5">
    <source>
        <dbReference type="EMBL" id="OGG93264.1"/>
    </source>
</evidence>
<proteinExistence type="inferred from homology"/>
<dbReference type="EMBL" id="MFNE01000052">
    <property type="protein sequence ID" value="OGG93264.1"/>
    <property type="molecule type" value="Genomic_DNA"/>
</dbReference>
<comment type="caution">
    <text evidence="5">The sequence shown here is derived from an EMBL/GenBank/DDBJ whole genome shotgun (WGS) entry which is preliminary data.</text>
</comment>
<dbReference type="InterPro" id="IPR012827">
    <property type="entry name" value="Hemerythrin_metal-bd"/>
</dbReference>
<accession>A0A1F6G581</accession>
<evidence type="ECO:0000313" key="6">
    <source>
        <dbReference type="Proteomes" id="UP000178449"/>
    </source>
</evidence>
<dbReference type="NCBIfam" id="NF033749">
    <property type="entry name" value="bact_hemeryth"/>
    <property type="match status" value="1"/>
</dbReference>
<dbReference type="SUPFAM" id="SSF47188">
    <property type="entry name" value="Hemerythrin-like"/>
    <property type="match status" value="1"/>
</dbReference>
<gene>
    <name evidence="5" type="ORF">A2527_13530</name>
</gene>
<feature type="domain" description="Hemerythrin-like" evidence="4">
    <location>
        <begin position="25"/>
        <end position="140"/>
    </location>
</feature>
<sequence>MQNKLRGGEMHIPDLIDWGPRFELGIDSIDQQHRALVNMINALQTAMAFGDSRPLLDQLFTDLAAYANSHFAFEHELLESVQFPGLREHLTKHERYKNRLQSLKEEFLGKKSFLISTKVKEFLREWFYQHVLVEDAQFASYLTNKINS</sequence>
<dbReference type="NCBIfam" id="TIGR02481">
    <property type="entry name" value="hemeryth_dom"/>
    <property type="match status" value="1"/>
</dbReference>